<sequence length="185" mass="20686">MYDAMDVDEDSGPSANSNVVNPRLPKVTERAQKVQVHGLGNTKRRKHPLNGTIAAWSRRRLGAKRDKREKRGTAGWISILEKTTLPDNITSAHHSIISASKELDNIVYGRKNTRILQRLARKGQAEARLRCLSSVAIQIYMSAQGLPTKKDELSGRTRFARRLRDLTVQPPFFLVIYSAVAVTVA</sequence>
<keyword evidence="3" id="KW-1185">Reference proteome</keyword>
<dbReference type="Proteomes" id="UP001201980">
    <property type="component" value="Unassembled WGS sequence"/>
</dbReference>
<accession>A0AAD5RLM7</accession>
<organism evidence="2 3">
    <name type="scientific">Zalerion maritima</name>
    <dbReference type="NCBI Taxonomy" id="339359"/>
    <lineage>
        <taxon>Eukaryota</taxon>
        <taxon>Fungi</taxon>
        <taxon>Dikarya</taxon>
        <taxon>Ascomycota</taxon>
        <taxon>Pezizomycotina</taxon>
        <taxon>Sordariomycetes</taxon>
        <taxon>Lulworthiomycetidae</taxon>
        <taxon>Lulworthiales</taxon>
        <taxon>Lulworthiaceae</taxon>
        <taxon>Zalerion</taxon>
    </lineage>
</organism>
<feature type="region of interest" description="Disordered" evidence="1">
    <location>
        <begin position="1"/>
        <end position="21"/>
    </location>
</feature>
<name>A0AAD5RLM7_9PEZI</name>
<reference evidence="2" key="1">
    <citation type="submission" date="2022-07" db="EMBL/GenBank/DDBJ databases">
        <title>Draft genome sequence of Zalerion maritima ATCC 34329, a (micro)plastics degrading marine fungus.</title>
        <authorList>
            <person name="Paco A."/>
            <person name="Goncalves M.F.M."/>
            <person name="Rocha-Santos T.A.P."/>
            <person name="Alves A."/>
        </authorList>
    </citation>
    <scope>NUCLEOTIDE SEQUENCE</scope>
    <source>
        <strain evidence="2">ATCC 34329</strain>
    </source>
</reference>
<comment type="caution">
    <text evidence="2">The sequence shown here is derived from an EMBL/GenBank/DDBJ whole genome shotgun (WGS) entry which is preliminary data.</text>
</comment>
<feature type="compositionally biased region" description="Acidic residues" evidence="1">
    <location>
        <begin position="1"/>
        <end position="11"/>
    </location>
</feature>
<evidence type="ECO:0000256" key="1">
    <source>
        <dbReference type="SAM" id="MobiDB-lite"/>
    </source>
</evidence>
<evidence type="ECO:0000313" key="3">
    <source>
        <dbReference type="Proteomes" id="UP001201980"/>
    </source>
</evidence>
<gene>
    <name evidence="2" type="ORF">MKZ38_005058</name>
</gene>
<evidence type="ECO:0000313" key="2">
    <source>
        <dbReference type="EMBL" id="KAJ2896995.1"/>
    </source>
</evidence>
<dbReference type="EMBL" id="JAKWBI020000301">
    <property type="protein sequence ID" value="KAJ2896995.1"/>
    <property type="molecule type" value="Genomic_DNA"/>
</dbReference>
<proteinExistence type="predicted"/>
<protein>
    <submittedName>
        <fullName evidence="2">Uncharacterized protein</fullName>
    </submittedName>
</protein>
<dbReference type="AlphaFoldDB" id="A0AAD5RLM7"/>